<dbReference type="InterPro" id="IPR011010">
    <property type="entry name" value="DNA_brk_join_enz"/>
</dbReference>
<evidence type="ECO:0000313" key="9">
    <source>
        <dbReference type="Proteomes" id="UP000679247"/>
    </source>
</evidence>
<feature type="domain" description="Tyr recombinase" evidence="6">
    <location>
        <begin position="177"/>
        <end position="381"/>
    </location>
</feature>
<keyword evidence="2 4" id="KW-0238">DNA-binding</keyword>
<evidence type="ECO:0000256" key="2">
    <source>
        <dbReference type="ARBA" id="ARBA00023125"/>
    </source>
</evidence>
<feature type="domain" description="Core-binding (CB)" evidence="7">
    <location>
        <begin position="66"/>
        <end position="147"/>
    </location>
</feature>
<dbReference type="RefSeq" id="WP_214475855.1">
    <property type="nucleotide sequence ID" value="NZ_CP071709.1"/>
</dbReference>
<dbReference type="InterPro" id="IPR050090">
    <property type="entry name" value="Tyrosine_recombinase_XerCD"/>
</dbReference>
<dbReference type="Proteomes" id="UP000679247">
    <property type="component" value="Chromosome"/>
</dbReference>
<dbReference type="InterPro" id="IPR044068">
    <property type="entry name" value="CB"/>
</dbReference>
<dbReference type="SUPFAM" id="SSF56349">
    <property type="entry name" value="DNA breaking-rejoining enzymes"/>
    <property type="match status" value="1"/>
</dbReference>
<dbReference type="EMBL" id="CP071709">
    <property type="protein sequence ID" value="QVY60977.1"/>
    <property type="molecule type" value="Genomic_DNA"/>
</dbReference>
<dbReference type="InterPro" id="IPR002104">
    <property type="entry name" value="Integrase_catalytic"/>
</dbReference>
<feature type="region of interest" description="Disordered" evidence="5">
    <location>
        <begin position="19"/>
        <end position="40"/>
    </location>
</feature>
<dbReference type="Gene3D" id="1.10.443.10">
    <property type="entry name" value="Intergrase catalytic core"/>
    <property type="match status" value="1"/>
</dbReference>
<dbReference type="CDD" id="cd01189">
    <property type="entry name" value="INT_ICEBs1_C_like"/>
    <property type="match status" value="1"/>
</dbReference>
<proteinExistence type="inferred from homology"/>
<dbReference type="InterPro" id="IPR010998">
    <property type="entry name" value="Integrase_recombinase_N"/>
</dbReference>
<feature type="compositionally biased region" description="Basic residues" evidence="5">
    <location>
        <begin position="27"/>
        <end position="38"/>
    </location>
</feature>
<dbReference type="PANTHER" id="PTHR30349">
    <property type="entry name" value="PHAGE INTEGRASE-RELATED"/>
    <property type="match status" value="1"/>
</dbReference>
<dbReference type="Gene3D" id="1.10.150.130">
    <property type="match status" value="1"/>
</dbReference>
<accession>A0ABX8FBN3</accession>
<organism evidence="8 9">
    <name type="scientific">Cytobacillus gottheilii</name>
    <dbReference type="NCBI Taxonomy" id="859144"/>
    <lineage>
        <taxon>Bacteria</taxon>
        <taxon>Bacillati</taxon>
        <taxon>Bacillota</taxon>
        <taxon>Bacilli</taxon>
        <taxon>Bacillales</taxon>
        <taxon>Bacillaceae</taxon>
        <taxon>Cytobacillus</taxon>
    </lineage>
</organism>
<comment type="similarity">
    <text evidence="1">Belongs to the 'phage' integrase family.</text>
</comment>
<dbReference type="PROSITE" id="PS51898">
    <property type="entry name" value="TYR_RECOMBINASE"/>
    <property type="match status" value="1"/>
</dbReference>
<dbReference type="InterPro" id="IPR013762">
    <property type="entry name" value="Integrase-like_cat_sf"/>
</dbReference>
<reference evidence="8 9" key="1">
    <citation type="submission" date="2021-03" db="EMBL/GenBank/DDBJ databases">
        <title>The first data on the complete genome of the tetrodotoxin-producing bacterium.</title>
        <authorList>
            <person name="Melnikova D.I."/>
            <person name="Nijland R."/>
            <person name="Magarlamov T.Y."/>
        </authorList>
    </citation>
    <scope>NUCLEOTIDE SEQUENCE [LARGE SCALE GENOMIC DNA]</scope>
    <source>
        <strain evidence="8 9">1839</strain>
    </source>
</reference>
<dbReference type="PANTHER" id="PTHR30349:SF64">
    <property type="entry name" value="PROPHAGE INTEGRASE INTD-RELATED"/>
    <property type="match status" value="1"/>
</dbReference>
<evidence type="ECO:0000259" key="7">
    <source>
        <dbReference type="PROSITE" id="PS51900"/>
    </source>
</evidence>
<dbReference type="Pfam" id="PF00589">
    <property type="entry name" value="Phage_integrase"/>
    <property type="match status" value="1"/>
</dbReference>
<evidence type="ECO:0000256" key="1">
    <source>
        <dbReference type="ARBA" id="ARBA00008857"/>
    </source>
</evidence>
<evidence type="ECO:0000256" key="5">
    <source>
        <dbReference type="SAM" id="MobiDB-lite"/>
    </source>
</evidence>
<gene>
    <name evidence="8" type="ORF">J1899_18700</name>
</gene>
<evidence type="ECO:0000259" key="6">
    <source>
        <dbReference type="PROSITE" id="PS51898"/>
    </source>
</evidence>
<dbReference type="InterPro" id="IPR025269">
    <property type="entry name" value="SAM-like_dom"/>
</dbReference>
<evidence type="ECO:0000313" key="8">
    <source>
        <dbReference type="EMBL" id="QVY60977.1"/>
    </source>
</evidence>
<protein>
    <submittedName>
        <fullName evidence="8">Site-specific integrase</fullName>
    </submittedName>
</protein>
<keyword evidence="9" id="KW-1185">Reference proteome</keyword>
<dbReference type="Pfam" id="PF13102">
    <property type="entry name" value="Phage_int_SAM_5"/>
    <property type="match status" value="1"/>
</dbReference>
<evidence type="ECO:0000256" key="4">
    <source>
        <dbReference type="PROSITE-ProRule" id="PRU01248"/>
    </source>
</evidence>
<name>A0ABX8FBN3_9BACI</name>
<sequence>MHFREVKLKKGKVIEAQSDTLKDPVSGKRRQISARGKSKKEAKANLEKKLKEIEEFGLLTGTTSNTTFAELASSWLDANKNNLKISAHRSQIYHVKRFGKYIANIQVNKISRAMYQNVIKKMQKDGYSRNTIVNAHTCAKKIFLYAIINNIIKESPADFAVIPKKLLTVEEIEANEVEEKYLEHEELKEFLSLVEDRGLINDLEMFYLLSFTGMRIGELCALKESDLNVFIKEISISKTIYNIDGKMHEYELLTPKTEKSIRTISIDPKIVEMLIRHMKRQKERKMAMRDEWHDANFLFTRDNGFPLSPRFVHHRLKRYNKWTTFEKNLHPHIFRHTHTSMLAEAKASLPAIMKRLGHSDGRITTQIYTHVTKKMQSQVDDGLSKIINSIL</sequence>
<evidence type="ECO:0000256" key="3">
    <source>
        <dbReference type="ARBA" id="ARBA00023172"/>
    </source>
</evidence>
<keyword evidence="3" id="KW-0233">DNA recombination</keyword>
<dbReference type="PROSITE" id="PS51900">
    <property type="entry name" value="CB"/>
    <property type="match status" value="1"/>
</dbReference>